<sequence>MGDEHVQVPPVRYYEALARARQGAGALITTGDGRIIMIDTTYRDFYEIPGGAVEHGETPAQACARECREELHRDFEVGRLLAIDHQCDPGVQGDSVMYIYDGGSIDPQVLSGRGSDAEVAAVVAVTPEDLDSVTIPRLVDRIRGALTARATGAVYEAENGRPRR</sequence>
<feature type="domain" description="Nudix hydrolase" evidence="3">
    <location>
        <begin position="19"/>
        <end position="147"/>
    </location>
</feature>
<comment type="caution">
    <text evidence="4">The sequence shown here is derived from an EMBL/GenBank/DDBJ whole genome shotgun (WGS) entry which is preliminary data.</text>
</comment>
<name>A0ABT4HME4_MYCIR</name>
<reference evidence="4" key="1">
    <citation type="submission" date="2022-12" db="EMBL/GenBank/DDBJ databases">
        <title>Whole genome sequence of Mycolicibacterium iranicum strain SBH312.</title>
        <authorList>
            <person name="Jani J."/>
            <person name="Arifin Mustapha Z."/>
            <person name="Ahmed K."/>
            <person name="Kai Ling C."/>
        </authorList>
    </citation>
    <scope>NUCLEOTIDE SEQUENCE</scope>
    <source>
        <strain evidence="4">SBH312</strain>
    </source>
</reference>
<organism evidence="4 5">
    <name type="scientific">Mycolicibacterium iranicum</name>
    <name type="common">Mycobacterium iranicum</name>
    <dbReference type="NCBI Taxonomy" id="912594"/>
    <lineage>
        <taxon>Bacteria</taxon>
        <taxon>Bacillati</taxon>
        <taxon>Actinomycetota</taxon>
        <taxon>Actinomycetes</taxon>
        <taxon>Mycobacteriales</taxon>
        <taxon>Mycobacteriaceae</taxon>
        <taxon>Mycolicibacterium</taxon>
    </lineage>
</organism>
<proteinExistence type="predicted"/>
<dbReference type="PANTHER" id="PTHR43046">
    <property type="entry name" value="GDP-MANNOSE MANNOSYL HYDROLASE"/>
    <property type="match status" value="1"/>
</dbReference>
<evidence type="ECO:0000256" key="1">
    <source>
        <dbReference type="ARBA" id="ARBA00001946"/>
    </source>
</evidence>
<dbReference type="EMBL" id="JAPQYE010000013">
    <property type="protein sequence ID" value="MCZ0730919.1"/>
    <property type="molecule type" value="Genomic_DNA"/>
</dbReference>
<evidence type="ECO:0000259" key="3">
    <source>
        <dbReference type="PROSITE" id="PS51462"/>
    </source>
</evidence>
<evidence type="ECO:0000313" key="4">
    <source>
        <dbReference type="EMBL" id="MCZ0730919.1"/>
    </source>
</evidence>
<dbReference type="PANTHER" id="PTHR43046:SF14">
    <property type="entry name" value="MUTT_NUDIX FAMILY PROTEIN"/>
    <property type="match status" value="1"/>
</dbReference>
<dbReference type="Pfam" id="PF00293">
    <property type="entry name" value="NUDIX"/>
    <property type="match status" value="1"/>
</dbReference>
<evidence type="ECO:0000313" key="5">
    <source>
        <dbReference type="Proteomes" id="UP001084650"/>
    </source>
</evidence>
<dbReference type="GO" id="GO:0016787">
    <property type="term" value="F:hydrolase activity"/>
    <property type="evidence" value="ECO:0007669"/>
    <property type="project" value="UniProtKB-KW"/>
</dbReference>
<accession>A0ABT4HME4</accession>
<dbReference type="RefSeq" id="WP_268787347.1">
    <property type="nucleotide sequence ID" value="NZ_JAPQYE010000013.1"/>
</dbReference>
<dbReference type="InterPro" id="IPR000086">
    <property type="entry name" value="NUDIX_hydrolase_dom"/>
</dbReference>
<keyword evidence="5" id="KW-1185">Reference proteome</keyword>
<dbReference type="Gene3D" id="3.90.79.10">
    <property type="entry name" value="Nucleoside Triphosphate Pyrophosphohydrolase"/>
    <property type="match status" value="1"/>
</dbReference>
<dbReference type="PROSITE" id="PS51462">
    <property type="entry name" value="NUDIX"/>
    <property type="match status" value="1"/>
</dbReference>
<protein>
    <submittedName>
        <fullName evidence="4">NUDIX hydrolase</fullName>
    </submittedName>
</protein>
<evidence type="ECO:0000256" key="2">
    <source>
        <dbReference type="ARBA" id="ARBA00022801"/>
    </source>
</evidence>
<dbReference type="SUPFAM" id="SSF55811">
    <property type="entry name" value="Nudix"/>
    <property type="match status" value="1"/>
</dbReference>
<keyword evidence="2 4" id="KW-0378">Hydrolase</keyword>
<dbReference type="InterPro" id="IPR015797">
    <property type="entry name" value="NUDIX_hydrolase-like_dom_sf"/>
</dbReference>
<gene>
    <name evidence="4" type="ORF">OY187_22965</name>
</gene>
<comment type="cofactor">
    <cofactor evidence="1">
        <name>Mg(2+)</name>
        <dbReference type="ChEBI" id="CHEBI:18420"/>
    </cofactor>
</comment>
<dbReference type="Proteomes" id="UP001084650">
    <property type="component" value="Unassembled WGS sequence"/>
</dbReference>